<dbReference type="RefSeq" id="WP_394164551.1">
    <property type="nucleotide sequence ID" value="NZ_JBHGCJ010000018.1"/>
</dbReference>
<evidence type="ECO:0000313" key="2">
    <source>
        <dbReference type="Proteomes" id="UP001605261"/>
    </source>
</evidence>
<organism evidence="1 2">
    <name type="scientific">Stenotrophomonas nematodicola</name>
    <dbReference type="NCBI Taxonomy" id="2656746"/>
    <lineage>
        <taxon>Bacteria</taxon>
        <taxon>Pseudomonadati</taxon>
        <taxon>Pseudomonadota</taxon>
        <taxon>Gammaproteobacteria</taxon>
        <taxon>Lysobacterales</taxon>
        <taxon>Lysobacteraceae</taxon>
        <taxon>Stenotrophomonas</taxon>
    </lineage>
</organism>
<proteinExistence type="predicted"/>
<sequence>MLLDVKITGFDALSFDVDDSAIDAFKARNKGLTTDITDYLAGADNMLDAESIAAHLFPVQHADVFLSHTHQDHDAVVKLAVTLERLGMKVFVDSCIWGDVYDLLLKVDKARSPIPGKPNTYYYERTVRTAANMYMILNVALQRMIHNTELLMFLESKAVRVEDYVEGKAYIGSPWIFSELMFARMVKRRARPAPAKGLENFKEAVARTADAAPAPLVRYRLPESAHTMAASDLRTLMANASPQATLARMMGTTPDKNVFLDAFYTGLPVTAAERRLLRWPPLPAQPAR</sequence>
<dbReference type="Proteomes" id="UP001605261">
    <property type="component" value="Unassembled WGS sequence"/>
</dbReference>
<accession>A0ABW7D1W8</accession>
<name>A0ABW7D1W8_9GAMM</name>
<protein>
    <submittedName>
        <fullName evidence="1">Uncharacterized protein</fullName>
    </submittedName>
</protein>
<comment type="caution">
    <text evidence="1">The sequence shown here is derived from an EMBL/GenBank/DDBJ whole genome shotgun (WGS) entry which is preliminary data.</text>
</comment>
<evidence type="ECO:0000313" key="1">
    <source>
        <dbReference type="EMBL" id="MFG6111185.1"/>
    </source>
</evidence>
<gene>
    <name evidence="1" type="ORF">ACEU0G_001075</name>
</gene>
<reference evidence="1 2" key="1">
    <citation type="submission" date="2024-09" db="EMBL/GenBank/DDBJ databases">
        <authorList>
            <consortium name="All-Russian atlas of soil microorganisms"/>
            <consortium name="as a basis for the search for new antimicrobial producers and enzymes with unique properties"/>
            <person name="Sokolova E.A."/>
            <person name="Voronina E.N."/>
        </authorList>
    </citation>
    <scope>NUCLEOTIDE SEQUENCE [LARGE SCALE GENOMIC DNA]</scope>
    <source>
        <strain evidence="1 2">AF-22b-331.1</strain>
    </source>
</reference>
<dbReference type="EMBL" id="JBHGCJ010000018">
    <property type="protein sequence ID" value="MFG6111185.1"/>
    <property type="molecule type" value="Genomic_DNA"/>
</dbReference>
<keyword evidence="2" id="KW-1185">Reference proteome</keyword>